<evidence type="ECO:0000313" key="2">
    <source>
        <dbReference type="EMBL" id="KAK1318249.1"/>
    </source>
</evidence>
<dbReference type="EMBL" id="JAUJYO010000004">
    <property type="protein sequence ID" value="KAK1318249.1"/>
    <property type="molecule type" value="Genomic_DNA"/>
</dbReference>
<organism evidence="2 3">
    <name type="scientific">Acorus calamus</name>
    <name type="common">Sweet flag</name>
    <dbReference type="NCBI Taxonomy" id="4465"/>
    <lineage>
        <taxon>Eukaryota</taxon>
        <taxon>Viridiplantae</taxon>
        <taxon>Streptophyta</taxon>
        <taxon>Embryophyta</taxon>
        <taxon>Tracheophyta</taxon>
        <taxon>Spermatophyta</taxon>
        <taxon>Magnoliopsida</taxon>
        <taxon>Liliopsida</taxon>
        <taxon>Acoraceae</taxon>
        <taxon>Acorus</taxon>
    </lineage>
</organism>
<evidence type="ECO:0000256" key="1">
    <source>
        <dbReference type="SAM" id="MobiDB-lite"/>
    </source>
</evidence>
<accession>A0AAV9EYX9</accession>
<sequence>METSPTPTPLEYLPASPSRHHLSCPSGKPYDESPWPPSVVASADPLVSPTSSDAFEPKILTELPKEMFKKPQLKRPTTVQAIEDNKLIKPTFSKKKQTFQGKSPLLAAYNFE</sequence>
<dbReference type="AlphaFoldDB" id="A0AAV9EYX9"/>
<keyword evidence="3" id="KW-1185">Reference proteome</keyword>
<gene>
    <name evidence="2" type="ORF">QJS10_CPB04g00528</name>
</gene>
<comment type="caution">
    <text evidence="2">The sequence shown here is derived from an EMBL/GenBank/DDBJ whole genome shotgun (WGS) entry which is preliminary data.</text>
</comment>
<protein>
    <submittedName>
        <fullName evidence="2">Uncharacterized protein</fullName>
    </submittedName>
</protein>
<evidence type="ECO:0000313" key="3">
    <source>
        <dbReference type="Proteomes" id="UP001180020"/>
    </source>
</evidence>
<feature type="region of interest" description="Disordered" evidence="1">
    <location>
        <begin position="1"/>
        <end position="52"/>
    </location>
</feature>
<reference evidence="2" key="1">
    <citation type="journal article" date="2023" name="Nat. Commun.">
        <title>Diploid and tetraploid genomes of Acorus and the evolution of monocots.</title>
        <authorList>
            <person name="Ma L."/>
            <person name="Liu K.W."/>
            <person name="Li Z."/>
            <person name="Hsiao Y.Y."/>
            <person name="Qi Y."/>
            <person name="Fu T."/>
            <person name="Tang G.D."/>
            <person name="Zhang D."/>
            <person name="Sun W.H."/>
            <person name="Liu D.K."/>
            <person name="Li Y."/>
            <person name="Chen G.Z."/>
            <person name="Liu X.D."/>
            <person name="Liao X.Y."/>
            <person name="Jiang Y.T."/>
            <person name="Yu X."/>
            <person name="Hao Y."/>
            <person name="Huang J."/>
            <person name="Zhao X.W."/>
            <person name="Ke S."/>
            <person name="Chen Y.Y."/>
            <person name="Wu W.L."/>
            <person name="Hsu J.L."/>
            <person name="Lin Y.F."/>
            <person name="Huang M.D."/>
            <person name="Li C.Y."/>
            <person name="Huang L."/>
            <person name="Wang Z.W."/>
            <person name="Zhao X."/>
            <person name="Zhong W.Y."/>
            <person name="Peng D.H."/>
            <person name="Ahmad S."/>
            <person name="Lan S."/>
            <person name="Zhang J.S."/>
            <person name="Tsai W.C."/>
            <person name="Van de Peer Y."/>
            <person name="Liu Z.J."/>
        </authorList>
    </citation>
    <scope>NUCLEOTIDE SEQUENCE</scope>
    <source>
        <strain evidence="2">CP</strain>
    </source>
</reference>
<reference evidence="2" key="2">
    <citation type="submission" date="2023-06" db="EMBL/GenBank/DDBJ databases">
        <authorList>
            <person name="Ma L."/>
            <person name="Liu K.-W."/>
            <person name="Li Z."/>
            <person name="Hsiao Y.-Y."/>
            <person name="Qi Y."/>
            <person name="Fu T."/>
            <person name="Tang G."/>
            <person name="Zhang D."/>
            <person name="Sun W.-H."/>
            <person name="Liu D.-K."/>
            <person name="Li Y."/>
            <person name="Chen G.-Z."/>
            <person name="Liu X.-D."/>
            <person name="Liao X.-Y."/>
            <person name="Jiang Y.-T."/>
            <person name="Yu X."/>
            <person name="Hao Y."/>
            <person name="Huang J."/>
            <person name="Zhao X.-W."/>
            <person name="Ke S."/>
            <person name="Chen Y.-Y."/>
            <person name="Wu W.-L."/>
            <person name="Hsu J.-L."/>
            <person name="Lin Y.-F."/>
            <person name="Huang M.-D."/>
            <person name="Li C.-Y."/>
            <person name="Huang L."/>
            <person name="Wang Z.-W."/>
            <person name="Zhao X."/>
            <person name="Zhong W.-Y."/>
            <person name="Peng D.-H."/>
            <person name="Ahmad S."/>
            <person name="Lan S."/>
            <person name="Zhang J.-S."/>
            <person name="Tsai W.-C."/>
            <person name="Van De Peer Y."/>
            <person name="Liu Z.-J."/>
        </authorList>
    </citation>
    <scope>NUCLEOTIDE SEQUENCE</scope>
    <source>
        <strain evidence="2">CP</strain>
        <tissue evidence="2">Leaves</tissue>
    </source>
</reference>
<proteinExistence type="predicted"/>
<name>A0AAV9EYX9_ACOCL</name>
<dbReference type="Proteomes" id="UP001180020">
    <property type="component" value="Unassembled WGS sequence"/>
</dbReference>